<evidence type="ECO:0000256" key="8">
    <source>
        <dbReference type="ARBA" id="ARBA00033765"/>
    </source>
</evidence>
<feature type="binding site" evidence="12">
    <location>
        <position position="47"/>
    </location>
    <ligand>
        <name>[4Fe-4S] cluster</name>
        <dbReference type="ChEBI" id="CHEBI:49883"/>
        <label>1</label>
    </ligand>
</feature>
<dbReference type="InterPro" id="IPR002792">
    <property type="entry name" value="TRAM_dom"/>
</dbReference>
<dbReference type="CDD" id="cd01335">
    <property type="entry name" value="Radical_SAM"/>
    <property type="match status" value="1"/>
</dbReference>
<protein>
    <recommendedName>
        <fullName evidence="9 12">tRNA-2-methylthio-N(6)-dimethylallyladenosine synthase</fullName>
        <ecNumber evidence="8 12">2.8.4.3</ecNumber>
    </recommendedName>
    <alternativeName>
        <fullName evidence="11 12">(Dimethylallyl)adenosine tRNA methylthiotransferase MiaB</fullName>
    </alternativeName>
    <alternativeName>
        <fullName evidence="10 12">tRNA-i(6)A37 methylthiotransferase</fullName>
    </alternativeName>
</protein>
<dbReference type="HAMAP" id="MF_01864">
    <property type="entry name" value="tRNA_metthiotr_MiaB"/>
    <property type="match status" value="1"/>
</dbReference>
<dbReference type="PROSITE" id="PS50926">
    <property type="entry name" value="TRAM"/>
    <property type="match status" value="1"/>
</dbReference>
<dbReference type="InterPro" id="IPR023404">
    <property type="entry name" value="rSAM_horseshoe"/>
</dbReference>
<evidence type="ECO:0000313" key="17">
    <source>
        <dbReference type="Proteomes" id="UP000004925"/>
    </source>
</evidence>
<dbReference type="PANTHER" id="PTHR43020">
    <property type="entry name" value="CDK5 REGULATORY SUBUNIT-ASSOCIATED PROTEIN 1"/>
    <property type="match status" value="1"/>
</dbReference>
<organism evidence="16 17">
    <name type="scientific">Fusobacterium vincentii 4_1_13</name>
    <dbReference type="NCBI Taxonomy" id="469606"/>
    <lineage>
        <taxon>Bacteria</taxon>
        <taxon>Fusobacteriati</taxon>
        <taxon>Fusobacteriota</taxon>
        <taxon>Fusobacteriia</taxon>
        <taxon>Fusobacteriales</taxon>
        <taxon>Fusobacteriaceae</taxon>
        <taxon>Fusobacterium</taxon>
    </lineage>
</organism>
<evidence type="ECO:0000256" key="1">
    <source>
        <dbReference type="ARBA" id="ARBA00003234"/>
    </source>
</evidence>
<dbReference type="Proteomes" id="UP000004925">
    <property type="component" value="Unassembled WGS sequence"/>
</dbReference>
<name>A0A0M1VRW2_FUSVC</name>
<evidence type="ECO:0000256" key="6">
    <source>
        <dbReference type="ARBA" id="ARBA00023004"/>
    </source>
</evidence>
<dbReference type="SMART" id="SM00729">
    <property type="entry name" value="Elp3"/>
    <property type="match status" value="1"/>
</dbReference>
<dbReference type="PROSITE" id="PS51449">
    <property type="entry name" value="MTTASE_N"/>
    <property type="match status" value="1"/>
</dbReference>
<gene>
    <name evidence="12" type="primary">miaB</name>
    <name evidence="16" type="ORF">FSCG_00082</name>
</gene>
<dbReference type="InterPro" id="IPR020612">
    <property type="entry name" value="Methylthiotransferase_CS"/>
</dbReference>
<dbReference type="SUPFAM" id="SSF102114">
    <property type="entry name" value="Radical SAM enzymes"/>
    <property type="match status" value="1"/>
</dbReference>
<dbReference type="InterPro" id="IPR038135">
    <property type="entry name" value="Methylthiotransferase_N_sf"/>
</dbReference>
<comment type="similarity">
    <text evidence="12">Belongs to the methylthiotransferase family. MiaB subfamily.</text>
</comment>
<evidence type="ECO:0000313" key="16">
    <source>
        <dbReference type="EMBL" id="EEO39369.1"/>
    </source>
</evidence>
<evidence type="ECO:0000256" key="9">
    <source>
        <dbReference type="ARBA" id="ARBA00068570"/>
    </source>
</evidence>
<evidence type="ECO:0000256" key="5">
    <source>
        <dbReference type="ARBA" id="ARBA00022723"/>
    </source>
</evidence>
<evidence type="ECO:0000256" key="4">
    <source>
        <dbReference type="ARBA" id="ARBA00022691"/>
    </source>
</evidence>
<reference evidence="16 17" key="1">
    <citation type="submission" date="2011-10" db="EMBL/GenBank/DDBJ databases">
        <title>The Genome Sequence of Fusobacterium sp. 4_1_13.</title>
        <authorList>
            <consortium name="The Broad Institute Genome Sequencing Platform"/>
            <person name="Earl A."/>
            <person name="Ward D."/>
            <person name="Feldgarden M."/>
            <person name="Gevers D."/>
            <person name="Strauss J."/>
            <person name="Ambrose C."/>
            <person name="Allen-Vercoe E."/>
            <person name="Young S.K."/>
            <person name="Zeng Q."/>
            <person name="Gargeya S."/>
            <person name="Fitzgerald M."/>
            <person name="Haas B."/>
            <person name="Abouelleil A."/>
            <person name="Alvarado L."/>
            <person name="Arachchi H.M."/>
            <person name="Berlin A."/>
            <person name="Brown A."/>
            <person name="Chapman S.B."/>
            <person name="Chen Z."/>
            <person name="Dunbar C."/>
            <person name="Freedman E."/>
            <person name="Gearin G."/>
            <person name="Goldberg J."/>
            <person name="Griggs A."/>
            <person name="Gujja S."/>
            <person name="Heiman D."/>
            <person name="Howarth C."/>
            <person name="Larson L."/>
            <person name="Lui A."/>
            <person name="MacDonald P.J."/>
            <person name="Montmayeur A."/>
            <person name="Murphy C."/>
            <person name="Neiman D."/>
            <person name="Pearson M."/>
            <person name="Priest M."/>
            <person name="Roberts A."/>
            <person name="Saif S."/>
            <person name="Shea T."/>
            <person name="Shenoy N."/>
            <person name="Sisk P."/>
            <person name="Stolte C."/>
            <person name="Sykes S."/>
            <person name="Wortman J."/>
            <person name="Nusbaum C."/>
            <person name="Birren B."/>
        </authorList>
    </citation>
    <scope>NUCLEOTIDE SEQUENCE [LARGE SCALE GENOMIC DNA]</scope>
    <source>
        <strain evidence="16 17">4_1_13</strain>
    </source>
</reference>
<dbReference type="AlphaFoldDB" id="A0A0M1VRW2"/>
<dbReference type="SFLD" id="SFLDG01082">
    <property type="entry name" value="B12-binding_domain_containing"/>
    <property type="match status" value="1"/>
</dbReference>
<dbReference type="GO" id="GO:0051539">
    <property type="term" value="F:4 iron, 4 sulfur cluster binding"/>
    <property type="evidence" value="ECO:0007669"/>
    <property type="project" value="UniProtKB-UniRule"/>
</dbReference>
<feature type="domain" description="TRAM" evidence="13">
    <location>
        <begin position="373"/>
        <end position="435"/>
    </location>
</feature>
<dbReference type="Gene3D" id="3.80.30.20">
    <property type="entry name" value="tm_1862 like domain"/>
    <property type="match status" value="1"/>
</dbReference>
<dbReference type="Pfam" id="PF01938">
    <property type="entry name" value="TRAM"/>
    <property type="match status" value="1"/>
</dbReference>
<feature type="binding site" evidence="12">
    <location>
        <position position="80"/>
    </location>
    <ligand>
        <name>[4Fe-4S] cluster</name>
        <dbReference type="ChEBI" id="CHEBI:49883"/>
        <label>1</label>
    </ligand>
</feature>
<dbReference type="InterPro" id="IPR006638">
    <property type="entry name" value="Elp3/MiaA/NifB-like_rSAM"/>
</dbReference>
<dbReference type="NCBIfam" id="TIGR01574">
    <property type="entry name" value="miaB-methiolase"/>
    <property type="match status" value="1"/>
</dbReference>
<comment type="subunit">
    <text evidence="12">Monomer.</text>
</comment>
<dbReference type="RefSeq" id="WP_005913910.1">
    <property type="nucleotide sequence ID" value="NZ_KQ235735.1"/>
</dbReference>
<accession>A0A0M1VRW2</accession>
<dbReference type="SFLD" id="SFLDF00273">
    <property type="entry name" value="(dimethylallyl)adenosine_tRNA"/>
    <property type="match status" value="1"/>
</dbReference>
<dbReference type="InterPro" id="IPR005839">
    <property type="entry name" value="Methylthiotransferase"/>
</dbReference>
<dbReference type="PROSITE" id="PS01278">
    <property type="entry name" value="MTTASE_RADICAL"/>
    <property type="match status" value="1"/>
</dbReference>
<sequence length="435" mass="48836">MKKASIITYGCQMNVNESAKIKKIFQNLGYDVTEEIDNADAVFLNTCTVREGAATQIFGKLGELKALKEKRGTIIGVTGCFAQEQGEELVKKFPIIDIVMGNQNIGRIPQAIEKIENNESTHEVYTDNEDELPPRLDAEFGSDQTASISITYGCNNFCTFCIVPYVRGRERSVPLEEIVKDVEQYVKKGAKEIVLLGQNVNSYGKDFKNGDNFAKLLDEICKVEGDYIVRFVSPHPRDFTDDVIDVIAKNDKISKCLHLPLQSGSSQILRKMGRGYTKEKYLALVDKIKSKIPGVALTADIIVGFPGETEEDFLDTIDVVQKVSFDNSYMFMYSIRKGTKAATMDNQIEEAVKKERLQRLMEVQNKCSFEESSKYKDRIVKVLVEGPSKKNKEVLSGRTSTNKVVLFKGNLGLKGQFVNVKINECKTWTLYGEIV</sequence>
<dbReference type="FunFam" id="3.80.30.20:FF:000001">
    <property type="entry name" value="tRNA-2-methylthio-N(6)-dimethylallyladenosine synthase 2"/>
    <property type="match status" value="1"/>
</dbReference>
<keyword evidence="12" id="KW-0819">tRNA processing</keyword>
<evidence type="ECO:0000259" key="13">
    <source>
        <dbReference type="PROSITE" id="PS50926"/>
    </source>
</evidence>
<dbReference type="SFLD" id="SFLDG01061">
    <property type="entry name" value="methylthiotransferase"/>
    <property type="match status" value="1"/>
</dbReference>
<keyword evidence="7 12" id="KW-0411">Iron-sulfur</keyword>
<dbReference type="EMBL" id="ACDE02000013">
    <property type="protein sequence ID" value="EEO39369.1"/>
    <property type="molecule type" value="Genomic_DNA"/>
</dbReference>
<keyword evidence="4 12" id="KW-0949">S-adenosyl-L-methionine</keyword>
<evidence type="ECO:0000256" key="11">
    <source>
        <dbReference type="ARBA" id="ARBA00081141"/>
    </source>
</evidence>
<keyword evidence="2 12" id="KW-0004">4Fe-4S</keyword>
<feature type="binding site" evidence="12">
    <location>
        <position position="11"/>
    </location>
    <ligand>
        <name>[4Fe-4S] cluster</name>
        <dbReference type="ChEBI" id="CHEBI:49883"/>
        <label>1</label>
    </ligand>
</feature>
<feature type="binding site" evidence="12">
    <location>
        <position position="158"/>
    </location>
    <ligand>
        <name>[4Fe-4S] cluster</name>
        <dbReference type="ChEBI" id="CHEBI:49883"/>
        <label>2</label>
        <note>4Fe-4S-S-AdoMet</note>
    </ligand>
</feature>
<dbReference type="FunFam" id="3.40.50.12160:FF:000003">
    <property type="entry name" value="CDK5 regulatory subunit-associated protein 1"/>
    <property type="match status" value="1"/>
</dbReference>
<comment type="subcellular location">
    <subcellularLocation>
        <location evidence="12">Cytoplasm</location>
    </subcellularLocation>
</comment>
<dbReference type="InterPro" id="IPR007197">
    <property type="entry name" value="rSAM"/>
</dbReference>
<dbReference type="SFLD" id="SFLDS00029">
    <property type="entry name" value="Radical_SAM"/>
    <property type="match status" value="1"/>
</dbReference>
<evidence type="ECO:0000256" key="7">
    <source>
        <dbReference type="ARBA" id="ARBA00023014"/>
    </source>
</evidence>
<dbReference type="NCBIfam" id="TIGR00089">
    <property type="entry name" value="MiaB/RimO family radical SAM methylthiotransferase"/>
    <property type="match status" value="1"/>
</dbReference>
<evidence type="ECO:0000256" key="3">
    <source>
        <dbReference type="ARBA" id="ARBA00022679"/>
    </source>
</evidence>
<feature type="domain" description="MTTase N-terminal" evidence="14">
    <location>
        <begin position="2"/>
        <end position="117"/>
    </location>
</feature>
<dbReference type="InterPro" id="IPR058240">
    <property type="entry name" value="rSAM_sf"/>
</dbReference>
<evidence type="ECO:0000256" key="12">
    <source>
        <dbReference type="HAMAP-Rule" id="MF_01864"/>
    </source>
</evidence>
<dbReference type="InterPro" id="IPR006463">
    <property type="entry name" value="MiaB_methiolase"/>
</dbReference>
<dbReference type="GO" id="GO:0046872">
    <property type="term" value="F:metal ion binding"/>
    <property type="evidence" value="ECO:0007669"/>
    <property type="project" value="UniProtKB-KW"/>
</dbReference>
<comment type="function">
    <text evidence="1 12">Catalyzes the methylthiolation of N6-(dimethylallyl)adenosine (i(6)A), leading to the formation of 2-methylthio-N6-(dimethylallyl)adenosine (ms(2)i(6)A) at position 37 in tRNAs that read codons beginning with uridine.</text>
</comment>
<dbReference type="GO" id="GO:0005829">
    <property type="term" value="C:cytosol"/>
    <property type="evidence" value="ECO:0007669"/>
    <property type="project" value="TreeGrafter"/>
</dbReference>
<keyword evidence="5 12" id="KW-0479">Metal-binding</keyword>
<comment type="caution">
    <text evidence="16">The sequence shown here is derived from an EMBL/GenBank/DDBJ whole genome shotgun (WGS) entry which is preliminary data.</text>
</comment>
<evidence type="ECO:0000259" key="15">
    <source>
        <dbReference type="PROSITE" id="PS51918"/>
    </source>
</evidence>
<keyword evidence="3 12" id="KW-0808">Transferase</keyword>
<dbReference type="Pfam" id="PF00919">
    <property type="entry name" value="UPF0004"/>
    <property type="match status" value="1"/>
</dbReference>
<dbReference type="PROSITE" id="PS51918">
    <property type="entry name" value="RADICAL_SAM"/>
    <property type="match status" value="1"/>
</dbReference>
<dbReference type="eggNOG" id="COG0621">
    <property type="taxonomic scope" value="Bacteria"/>
</dbReference>
<dbReference type="Gene3D" id="3.40.50.12160">
    <property type="entry name" value="Methylthiotransferase, N-terminal domain"/>
    <property type="match status" value="1"/>
</dbReference>
<evidence type="ECO:0000259" key="14">
    <source>
        <dbReference type="PROSITE" id="PS51449"/>
    </source>
</evidence>
<dbReference type="HOGENOM" id="CLU_018697_2_0_0"/>
<comment type="cofactor">
    <cofactor evidence="12">
        <name>[4Fe-4S] cluster</name>
        <dbReference type="ChEBI" id="CHEBI:49883"/>
    </cofactor>
    <text evidence="12">Binds 2 [4Fe-4S] clusters. One cluster is coordinated with 3 cysteines and an exchangeable S-adenosyl-L-methionine.</text>
</comment>
<evidence type="ECO:0000256" key="2">
    <source>
        <dbReference type="ARBA" id="ARBA00022485"/>
    </source>
</evidence>
<keyword evidence="6 12" id="KW-0408">Iron</keyword>
<dbReference type="GO" id="GO:0035597">
    <property type="term" value="F:tRNA-2-methylthio-N(6)-dimethylallyladenosine(37) synthase activity"/>
    <property type="evidence" value="ECO:0007669"/>
    <property type="project" value="UniProtKB-EC"/>
</dbReference>
<feature type="domain" description="Radical SAM core" evidence="15">
    <location>
        <begin position="140"/>
        <end position="370"/>
    </location>
</feature>
<keyword evidence="12" id="KW-0963">Cytoplasm</keyword>
<proteinExistence type="inferred from homology"/>
<feature type="binding site" evidence="12">
    <location>
        <position position="154"/>
    </location>
    <ligand>
        <name>[4Fe-4S] cluster</name>
        <dbReference type="ChEBI" id="CHEBI:49883"/>
        <label>2</label>
        <note>4Fe-4S-S-AdoMet</note>
    </ligand>
</feature>
<dbReference type="InterPro" id="IPR013848">
    <property type="entry name" value="Methylthiotransferase_N"/>
</dbReference>
<comment type="catalytic activity">
    <reaction evidence="12">
        <text>N(6)-dimethylallyladenosine(37) in tRNA + (sulfur carrier)-SH + AH2 + 2 S-adenosyl-L-methionine = 2-methylsulfanyl-N(6)-dimethylallyladenosine(37) in tRNA + (sulfur carrier)-H + 5'-deoxyadenosine + L-methionine + A + S-adenosyl-L-homocysteine + 2 H(+)</text>
        <dbReference type="Rhea" id="RHEA:37067"/>
        <dbReference type="Rhea" id="RHEA-COMP:10375"/>
        <dbReference type="Rhea" id="RHEA-COMP:10376"/>
        <dbReference type="Rhea" id="RHEA-COMP:14737"/>
        <dbReference type="Rhea" id="RHEA-COMP:14739"/>
        <dbReference type="ChEBI" id="CHEBI:13193"/>
        <dbReference type="ChEBI" id="CHEBI:15378"/>
        <dbReference type="ChEBI" id="CHEBI:17319"/>
        <dbReference type="ChEBI" id="CHEBI:17499"/>
        <dbReference type="ChEBI" id="CHEBI:29917"/>
        <dbReference type="ChEBI" id="CHEBI:57844"/>
        <dbReference type="ChEBI" id="CHEBI:57856"/>
        <dbReference type="ChEBI" id="CHEBI:59789"/>
        <dbReference type="ChEBI" id="CHEBI:64428"/>
        <dbReference type="ChEBI" id="CHEBI:74415"/>
        <dbReference type="ChEBI" id="CHEBI:74417"/>
        <dbReference type="EC" id="2.8.4.3"/>
    </reaction>
</comment>
<dbReference type="PANTHER" id="PTHR43020:SF2">
    <property type="entry name" value="MITOCHONDRIAL TRNA METHYLTHIOTRANSFERASE CDK5RAP1"/>
    <property type="match status" value="1"/>
</dbReference>
<dbReference type="Pfam" id="PF04055">
    <property type="entry name" value="Radical_SAM"/>
    <property type="match status" value="1"/>
</dbReference>
<feature type="binding site" evidence="12">
    <location>
        <position position="161"/>
    </location>
    <ligand>
        <name>[4Fe-4S] cluster</name>
        <dbReference type="ChEBI" id="CHEBI:49883"/>
        <label>2</label>
        <note>4Fe-4S-S-AdoMet</note>
    </ligand>
</feature>
<dbReference type="EC" id="2.8.4.3" evidence="8 12"/>
<evidence type="ECO:0000256" key="10">
    <source>
        <dbReference type="ARBA" id="ARBA00080698"/>
    </source>
</evidence>